<protein>
    <submittedName>
        <fullName evidence="2">MOSC domain-containing protein</fullName>
    </submittedName>
</protein>
<dbReference type="PANTHER" id="PTHR36930:SF1">
    <property type="entry name" value="MOSC DOMAIN-CONTAINING PROTEIN"/>
    <property type="match status" value="1"/>
</dbReference>
<dbReference type="InterPro" id="IPR005302">
    <property type="entry name" value="MoCF_Sase_C"/>
</dbReference>
<dbReference type="InterPro" id="IPR052716">
    <property type="entry name" value="MOSC_domain"/>
</dbReference>
<evidence type="ECO:0000313" key="3">
    <source>
        <dbReference type="Proteomes" id="UP000316416"/>
    </source>
</evidence>
<proteinExistence type="predicted"/>
<dbReference type="EMBL" id="CP045503">
    <property type="protein sequence ID" value="QPG56007.1"/>
    <property type="molecule type" value="Genomic_DNA"/>
</dbReference>
<dbReference type="PROSITE" id="PS51340">
    <property type="entry name" value="MOSC"/>
    <property type="match status" value="1"/>
</dbReference>
<accession>A0ABX6V092</accession>
<reference evidence="2" key="1">
    <citation type="submission" date="2021-07" db="EMBL/GenBank/DDBJ databases">
        <title>Shewanella sp. YLB-07 whole genome sequence.</title>
        <authorList>
            <person name="Yu L."/>
        </authorList>
    </citation>
    <scope>NUCLEOTIDE SEQUENCE</scope>
    <source>
        <strain evidence="2">YLB-08</strain>
    </source>
</reference>
<dbReference type="RefSeq" id="WP_142873240.1">
    <property type="nucleotide sequence ID" value="NZ_CP045503.2"/>
</dbReference>
<dbReference type="InterPro" id="IPR011037">
    <property type="entry name" value="Pyrv_Knase-like_insert_dom_sf"/>
</dbReference>
<keyword evidence="3" id="KW-1185">Reference proteome</keyword>
<evidence type="ECO:0000259" key="1">
    <source>
        <dbReference type="PROSITE" id="PS51340"/>
    </source>
</evidence>
<dbReference type="SUPFAM" id="SSF50800">
    <property type="entry name" value="PK beta-barrel domain-like"/>
    <property type="match status" value="1"/>
</dbReference>
<organism evidence="2 3">
    <name type="scientific">Shewanella eurypsychrophilus</name>
    <dbReference type="NCBI Taxonomy" id="2593656"/>
    <lineage>
        <taxon>Bacteria</taxon>
        <taxon>Pseudomonadati</taxon>
        <taxon>Pseudomonadota</taxon>
        <taxon>Gammaproteobacteria</taxon>
        <taxon>Alteromonadales</taxon>
        <taxon>Shewanellaceae</taxon>
        <taxon>Shewanella</taxon>
    </lineage>
</organism>
<dbReference type="Proteomes" id="UP000316416">
    <property type="component" value="Chromosome"/>
</dbReference>
<dbReference type="Gene3D" id="2.40.33.20">
    <property type="entry name" value="PK beta-barrel domain-like"/>
    <property type="match status" value="1"/>
</dbReference>
<dbReference type="Pfam" id="PF03473">
    <property type="entry name" value="MOSC"/>
    <property type="match status" value="1"/>
</dbReference>
<feature type="domain" description="MOSC" evidence="1">
    <location>
        <begin position="17"/>
        <end position="145"/>
    </location>
</feature>
<gene>
    <name evidence="2" type="ORF">FM038_000070</name>
</gene>
<evidence type="ECO:0000313" key="2">
    <source>
        <dbReference type="EMBL" id="QPG56007.1"/>
    </source>
</evidence>
<dbReference type="PANTHER" id="PTHR36930">
    <property type="entry name" value="METAL-SULFUR CLUSTER BIOSYNTHESIS PROTEINS YUAD-RELATED"/>
    <property type="match status" value="1"/>
</dbReference>
<sequence length="145" mass="15975">MSTLIAIGFKPIKQQPMTLVAKANVTCSHGVEQDFFGRPGKRQVTVMSKEQWVTVCGELNALLPWTTRRANLLVEGLSFTPEHVGKILEIGELKLEITGETDPCKKMEIAHAGLEAALTPDWRGGVTCRVLNDAEIFEGDTVQLR</sequence>
<name>A0ABX6V092_9GAMM</name>